<name>A0AAE1KY88_PETCI</name>
<sequence>MSLPAFHHLPAFPYINTHHHSPHQLLHASVTHQARASTTAKPQACATLVTMTTPQMVATLVTTTTPQAVATLATTPTPQALAAPDTTPTPQARADIAVPAWPQAVAALTPTTTPPLPRYDLRTLATLPCLLCPGITTPTIITALWGTVATPIRIALGWPHLSTLPDTHQCGSCQ</sequence>
<dbReference type="AlphaFoldDB" id="A0AAE1KY88"/>
<dbReference type="EMBL" id="JAWQEG010000542">
    <property type="protein sequence ID" value="KAK3888593.1"/>
    <property type="molecule type" value="Genomic_DNA"/>
</dbReference>
<protein>
    <submittedName>
        <fullName evidence="1">Uncharacterized protein</fullName>
    </submittedName>
</protein>
<keyword evidence="2" id="KW-1185">Reference proteome</keyword>
<gene>
    <name evidence="1" type="ORF">Pcinc_007319</name>
</gene>
<comment type="caution">
    <text evidence="1">The sequence shown here is derived from an EMBL/GenBank/DDBJ whole genome shotgun (WGS) entry which is preliminary data.</text>
</comment>
<reference evidence="1" key="1">
    <citation type="submission" date="2023-10" db="EMBL/GenBank/DDBJ databases">
        <title>Genome assemblies of two species of porcelain crab, Petrolisthes cinctipes and Petrolisthes manimaculis (Anomura: Porcellanidae).</title>
        <authorList>
            <person name="Angst P."/>
        </authorList>
    </citation>
    <scope>NUCLEOTIDE SEQUENCE</scope>
    <source>
        <strain evidence="1">PB745_01</strain>
        <tissue evidence="1">Gill</tissue>
    </source>
</reference>
<proteinExistence type="predicted"/>
<evidence type="ECO:0000313" key="1">
    <source>
        <dbReference type="EMBL" id="KAK3888593.1"/>
    </source>
</evidence>
<evidence type="ECO:0000313" key="2">
    <source>
        <dbReference type="Proteomes" id="UP001286313"/>
    </source>
</evidence>
<accession>A0AAE1KY88</accession>
<dbReference type="Proteomes" id="UP001286313">
    <property type="component" value="Unassembled WGS sequence"/>
</dbReference>
<organism evidence="1 2">
    <name type="scientific">Petrolisthes cinctipes</name>
    <name type="common">Flat porcelain crab</name>
    <dbReference type="NCBI Taxonomy" id="88211"/>
    <lineage>
        <taxon>Eukaryota</taxon>
        <taxon>Metazoa</taxon>
        <taxon>Ecdysozoa</taxon>
        <taxon>Arthropoda</taxon>
        <taxon>Crustacea</taxon>
        <taxon>Multicrustacea</taxon>
        <taxon>Malacostraca</taxon>
        <taxon>Eumalacostraca</taxon>
        <taxon>Eucarida</taxon>
        <taxon>Decapoda</taxon>
        <taxon>Pleocyemata</taxon>
        <taxon>Anomura</taxon>
        <taxon>Galatheoidea</taxon>
        <taxon>Porcellanidae</taxon>
        <taxon>Petrolisthes</taxon>
    </lineage>
</organism>